<keyword evidence="2" id="KW-1185">Reference proteome</keyword>
<protein>
    <submittedName>
        <fullName evidence="1">Putative phage head-tail adaptor</fullName>
    </submittedName>
</protein>
<dbReference type="EMBL" id="LSDD01000113">
    <property type="protein sequence ID" value="KXB63317.1"/>
    <property type="molecule type" value="Genomic_DNA"/>
</dbReference>
<name>A0A134A6I6_9FUSO</name>
<dbReference type="OrthoDB" id="81355at2"/>
<evidence type="ECO:0000313" key="1">
    <source>
        <dbReference type="EMBL" id="KXB63317.1"/>
    </source>
</evidence>
<dbReference type="Proteomes" id="UP000070483">
    <property type="component" value="Unassembled WGS sequence"/>
</dbReference>
<proteinExistence type="predicted"/>
<sequence>MDRKVRVAIRKVLKVIRKFSDDVTIYSENSEVEFDDLGNPVQNKIEKTVKMAVLTPKHNSSFPQSMDGSFLSNKKEGYYILNDTDGFKISENMKLKHNGVIYRIVNIEENYGEFLRMELNIDDKRN</sequence>
<dbReference type="STRING" id="157687.HMPREF3180_01577"/>
<organism evidence="1 2">
    <name type="scientific">Leptotrichia wadei</name>
    <dbReference type="NCBI Taxonomy" id="157687"/>
    <lineage>
        <taxon>Bacteria</taxon>
        <taxon>Fusobacteriati</taxon>
        <taxon>Fusobacteriota</taxon>
        <taxon>Fusobacteriia</taxon>
        <taxon>Fusobacteriales</taxon>
        <taxon>Leptotrichiaceae</taxon>
        <taxon>Leptotrichia</taxon>
    </lineage>
</organism>
<accession>A0A134A6I6</accession>
<dbReference type="PATRIC" id="fig|157687.3.peg.1569"/>
<reference evidence="2" key="1">
    <citation type="submission" date="2016-01" db="EMBL/GenBank/DDBJ databases">
        <authorList>
            <person name="Mitreva M."/>
            <person name="Pepin K.H."/>
            <person name="Mihindukulasuriya K.A."/>
            <person name="Fulton R."/>
            <person name="Fronick C."/>
            <person name="O'Laughlin M."/>
            <person name="Miner T."/>
            <person name="Herter B."/>
            <person name="Rosa B.A."/>
            <person name="Cordes M."/>
            <person name="Tomlinson C."/>
            <person name="Wollam A."/>
            <person name="Palsikar V.B."/>
            <person name="Mardis E.R."/>
            <person name="Wilson R.K."/>
        </authorList>
    </citation>
    <scope>NUCLEOTIDE SEQUENCE [LARGE SCALE GENOMIC DNA]</scope>
    <source>
        <strain evidence="2">KA00185</strain>
    </source>
</reference>
<evidence type="ECO:0000313" key="2">
    <source>
        <dbReference type="Proteomes" id="UP000070483"/>
    </source>
</evidence>
<comment type="caution">
    <text evidence="1">The sequence shown here is derived from an EMBL/GenBank/DDBJ whole genome shotgun (WGS) entry which is preliminary data.</text>
</comment>
<dbReference type="RefSeq" id="WP_060918219.1">
    <property type="nucleotide sequence ID" value="NZ_KQ960091.1"/>
</dbReference>
<dbReference type="AlphaFoldDB" id="A0A134A6I6"/>
<gene>
    <name evidence="1" type="ORF">HMPREF3180_01577</name>
</gene>